<keyword evidence="2" id="KW-1185">Reference proteome</keyword>
<proteinExistence type="predicted"/>
<protein>
    <submittedName>
        <fullName evidence="1">Uncharacterized protein</fullName>
    </submittedName>
</protein>
<dbReference type="KEGG" id="cchl:FPL14_01610"/>
<reference evidence="1 2" key="1">
    <citation type="submission" date="2019-07" db="EMBL/GenBank/DDBJ databases">
        <authorList>
            <person name="Kim J.K."/>
            <person name="Cheong H.-M."/>
            <person name="Choi Y."/>
            <person name="Hwang K.J."/>
            <person name="Lee S."/>
            <person name="Choi C."/>
        </authorList>
    </citation>
    <scope>NUCLEOTIDE SEQUENCE [LARGE SCALE GENOMIC DNA]</scope>
    <source>
        <strain evidence="1 2">KS 22</strain>
    </source>
</reference>
<accession>A0A7G5BSV6</accession>
<dbReference type="Proteomes" id="UP000515679">
    <property type="component" value="Chromosome"/>
</dbReference>
<dbReference type="RefSeq" id="WP_182301375.1">
    <property type="nucleotide sequence ID" value="NZ_CP041969.1"/>
</dbReference>
<evidence type="ECO:0000313" key="1">
    <source>
        <dbReference type="EMBL" id="QMV40040.1"/>
    </source>
</evidence>
<gene>
    <name evidence="1" type="ORF">FPL14_01610</name>
</gene>
<dbReference type="AlphaFoldDB" id="A0A7G5BSV6"/>
<sequence length="203" mass="22409">MKMNWRKWIALLTLVVALLITALWQTGWMGLWKEGMAYIANDTKDFTDKSGYVIHGEYSVTIDLSDLASNVGKELYNDGDHKIYVAWVQNSGSANSGGYEIGFRSCGPYSLSGATLISGVHHQALGPQMFTSRNVAQMTAEYKGKSYNGSEAGHGGLNYKNGDDFSFYIFPSDAYADNEVTVNESGQVRIAISNLYKNVWSKV</sequence>
<dbReference type="EMBL" id="CP041969">
    <property type="protein sequence ID" value="QMV40040.1"/>
    <property type="molecule type" value="Genomic_DNA"/>
</dbReference>
<evidence type="ECO:0000313" key="2">
    <source>
        <dbReference type="Proteomes" id="UP000515679"/>
    </source>
</evidence>
<name>A0A7G5BSV6_9BACL</name>
<organism evidence="1 2">
    <name type="scientific">Cohnella cholangitidis</name>
    <dbReference type="NCBI Taxonomy" id="2598458"/>
    <lineage>
        <taxon>Bacteria</taxon>
        <taxon>Bacillati</taxon>
        <taxon>Bacillota</taxon>
        <taxon>Bacilli</taxon>
        <taxon>Bacillales</taxon>
        <taxon>Paenibacillaceae</taxon>
        <taxon>Cohnella</taxon>
    </lineage>
</organism>